<sequence length="612" mass="71153">MTNYMEFKPNEKYASKLADTSPFHEAFQDCGYVLTDEDLIVDIDCLDEKQIEAFIRVFDIKTQIVHTNRGIHVYYKKPSGFKGSTGVCALGFPVEYKHIKNTQAITIKQNGKMRKIDNEGKREPLPNFLKVVKGESLIGLDEGEGRNQKLHAWKFKIASLNDSKKILRFINSQVFANPLEESEFQTVTREEEILAEKNGEPEVAKQLIRKLKVKKYCEVLYLYQDGKYTANTEFRTIVAEQLEGQKTRYIDEVIKQMEYRLFNEPEPPKGWDIRFKNGILRNGEWIEVDSTEFTPHYIDIDLDEEAEPVKVVDNFINDLTEGDEDYRKLLLEIIALSYITNPSFKRNRNFQKVFFFMGDGGNGKGVLFNVIKKLVGIGNYSPVKLNRFDDERYLYSMKGMLANLGDDIENKPLNNEIMSNLKNLSGYDEIQLRKLYAQPVDVVVTATQMFTTNHLLKSFEKGEAWKRRAVWCPVFHKPKENDPHFQEKLMSEQALQYWLRLVMEALDRLITNGDMTKCERVEAYTQEYHEENNTCLTFVRDHEPDDFIGKRTPEIYDQYVIWVEENYGEGTAIGKKTLQETIEKLYGLKVGRTTVNNKTARIYVDNNKPRSA</sequence>
<keyword evidence="1" id="KW-0547">Nucleotide-binding</keyword>
<organism evidence="5 6">
    <name type="scientific">Neobacillus pocheonensis</name>
    <dbReference type="NCBI Taxonomy" id="363869"/>
    <lineage>
        <taxon>Bacteria</taxon>
        <taxon>Bacillati</taxon>
        <taxon>Bacillota</taxon>
        <taxon>Bacilli</taxon>
        <taxon>Bacillales</taxon>
        <taxon>Bacillaceae</taxon>
        <taxon>Neobacillus</taxon>
    </lineage>
</organism>
<reference evidence="5 6" key="1">
    <citation type="submission" date="2022-06" db="EMBL/GenBank/DDBJ databases">
        <authorList>
            <person name="Jeon C.O."/>
        </authorList>
    </citation>
    <scope>NUCLEOTIDE SEQUENCE [LARGE SCALE GENOMIC DNA]</scope>
    <source>
        <strain evidence="5 6">KCTC 13943</strain>
    </source>
</reference>
<gene>
    <name evidence="5" type="ORF">NDK43_03660</name>
</gene>
<dbReference type="InterPro" id="IPR014015">
    <property type="entry name" value="Helicase_SF3_DNA-vir"/>
</dbReference>
<dbReference type="InterPro" id="IPR027417">
    <property type="entry name" value="P-loop_NTPase"/>
</dbReference>
<dbReference type="PROSITE" id="PS51206">
    <property type="entry name" value="SF3_HELICASE_1"/>
    <property type="match status" value="1"/>
</dbReference>
<feature type="domain" description="SF3 helicase" evidence="4">
    <location>
        <begin position="325"/>
        <end position="490"/>
    </location>
</feature>
<dbReference type="EMBL" id="JAMQCR010000001">
    <property type="protein sequence ID" value="MCM2531665.1"/>
    <property type="molecule type" value="Genomic_DNA"/>
</dbReference>
<evidence type="ECO:0000256" key="1">
    <source>
        <dbReference type="ARBA" id="ARBA00022741"/>
    </source>
</evidence>
<dbReference type="Pfam" id="PF19263">
    <property type="entry name" value="DUF5906"/>
    <property type="match status" value="1"/>
</dbReference>
<dbReference type="InterPro" id="IPR045455">
    <property type="entry name" value="NrS-1_pol-like_helicase"/>
</dbReference>
<protein>
    <submittedName>
        <fullName evidence="5">Phage/plasmid primase, P4 family</fullName>
    </submittedName>
</protein>
<accession>A0ABT0W6E5</accession>
<dbReference type="Gene3D" id="3.40.50.300">
    <property type="entry name" value="P-loop containing nucleotide triphosphate hydrolases"/>
    <property type="match status" value="1"/>
</dbReference>
<dbReference type="PANTHER" id="PTHR35372:SF2">
    <property type="entry name" value="SF3 HELICASE DOMAIN-CONTAINING PROTEIN"/>
    <property type="match status" value="1"/>
</dbReference>
<name>A0ABT0W6E5_9BACI</name>
<dbReference type="InterPro" id="IPR051620">
    <property type="entry name" value="ORF904-like_C"/>
</dbReference>
<evidence type="ECO:0000259" key="4">
    <source>
        <dbReference type="PROSITE" id="PS51206"/>
    </source>
</evidence>
<evidence type="ECO:0000313" key="6">
    <source>
        <dbReference type="Proteomes" id="UP001523262"/>
    </source>
</evidence>
<comment type="caution">
    <text evidence="5">The sequence shown here is derived from an EMBL/GenBank/DDBJ whole genome shotgun (WGS) entry which is preliminary data.</text>
</comment>
<evidence type="ECO:0000256" key="2">
    <source>
        <dbReference type="ARBA" id="ARBA00022801"/>
    </source>
</evidence>
<keyword evidence="6" id="KW-1185">Reference proteome</keyword>
<dbReference type="Proteomes" id="UP001523262">
    <property type="component" value="Unassembled WGS sequence"/>
</dbReference>
<evidence type="ECO:0000256" key="3">
    <source>
        <dbReference type="ARBA" id="ARBA00022840"/>
    </source>
</evidence>
<dbReference type="SUPFAM" id="SSF52540">
    <property type="entry name" value="P-loop containing nucleoside triphosphate hydrolases"/>
    <property type="match status" value="1"/>
</dbReference>
<dbReference type="NCBIfam" id="TIGR01613">
    <property type="entry name" value="primase_Cterm"/>
    <property type="match status" value="1"/>
</dbReference>
<evidence type="ECO:0000313" key="5">
    <source>
        <dbReference type="EMBL" id="MCM2531665.1"/>
    </source>
</evidence>
<keyword evidence="2" id="KW-0378">Hydrolase</keyword>
<dbReference type="PANTHER" id="PTHR35372">
    <property type="entry name" value="ATP BINDING PROTEIN-RELATED"/>
    <property type="match status" value="1"/>
</dbReference>
<keyword evidence="3" id="KW-0067">ATP-binding</keyword>
<dbReference type="InterPro" id="IPR006500">
    <property type="entry name" value="Helicase_put_C_phage/plasmid"/>
</dbReference>
<proteinExistence type="predicted"/>